<evidence type="ECO:0000259" key="4">
    <source>
        <dbReference type="Pfam" id="PF04864"/>
    </source>
</evidence>
<protein>
    <submittedName>
        <fullName evidence="5">Uncharacterized protein</fullName>
    </submittedName>
</protein>
<dbReference type="Proteomes" id="UP000825729">
    <property type="component" value="Unassembled WGS sequence"/>
</dbReference>
<dbReference type="InterPro" id="IPR006948">
    <property type="entry name" value="Alliinase_C"/>
</dbReference>
<feature type="domain" description="Alliinase C-terminal" evidence="4">
    <location>
        <begin position="96"/>
        <end position="129"/>
    </location>
</feature>
<keyword evidence="2" id="KW-1133">Transmembrane helix</keyword>
<dbReference type="AlphaFoldDB" id="A0AAV7F9C0"/>
<dbReference type="GO" id="GO:0016846">
    <property type="term" value="F:carbon-sulfur lyase activity"/>
    <property type="evidence" value="ECO:0007669"/>
    <property type="project" value="InterPro"/>
</dbReference>
<dbReference type="InterPro" id="IPR037029">
    <property type="entry name" value="Alliinase_N_sf"/>
</dbReference>
<keyword evidence="6" id="KW-1185">Reference proteome</keyword>
<keyword evidence="2" id="KW-0472">Membrane</keyword>
<name>A0AAV7F9C0_ARIFI</name>
<proteinExistence type="predicted"/>
<dbReference type="Pfam" id="PF04864">
    <property type="entry name" value="Alliinase_C"/>
    <property type="match status" value="1"/>
</dbReference>
<dbReference type="EMBL" id="JAINDJ010000002">
    <property type="protein sequence ID" value="KAG9456850.1"/>
    <property type="molecule type" value="Genomic_DNA"/>
</dbReference>
<gene>
    <name evidence="5" type="ORF">H6P81_001358</name>
</gene>
<accession>A0AAV7F9C0</accession>
<comment type="cofactor">
    <cofactor evidence="1">
        <name>pyridoxal 5'-phosphate</name>
        <dbReference type="ChEBI" id="CHEBI:597326"/>
    </cofactor>
</comment>
<evidence type="ECO:0000313" key="5">
    <source>
        <dbReference type="EMBL" id="KAG9456850.1"/>
    </source>
</evidence>
<evidence type="ECO:0000313" key="6">
    <source>
        <dbReference type="Proteomes" id="UP000825729"/>
    </source>
</evidence>
<feature type="domain" description="Alliinase EGF-like" evidence="3">
    <location>
        <begin position="35"/>
        <end position="63"/>
    </location>
</feature>
<keyword evidence="2" id="KW-0812">Transmembrane</keyword>
<dbReference type="Pfam" id="PF04863">
    <property type="entry name" value="EGF_alliinase"/>
    <property type="match status" value="1"/>
</dbReference>
<feature type="transmembrane region" description="Helical" evidence="2">
    <location>
        <begin position="6"/>
        <end position="27"/>
    </location>
</feature>
<evidence type="ECO:0000256" key="2">
    <source>
        <dbReference type="SAM" id="Phobius"/>
    </source>
</evidence>
<evidence type="ECO:0000259" key="3">
    <source>
        <dbReference type="Pfam" id="PF04863"/>
    </source>
</evidence>
<comment type="caution">
    <text evidence="5">The sequence shown here is derived from an EMBL/GenBank/DDBJ whole genome shotgun (WGS) entry which is preliminary data.</text>
</comment>
<organism evidence="5 6">
    <name type="scientific">Aristolochia fimbriata</name>
    <name type="common">White veined hardy Dutchman's pipe vine</name>
    <dbReference type="NCBI Taxonomy" id="158543"/>
    <lineage>
        <taxon>Eukaryota</taxon>
        <taxon>Viridiplantae</taxon>
        <taxon>Streptophyta</taxon>
        <taxon>Embryophyta</taxon>
        <taxon>Tracheophyta</taxon>
        <taxon>Spermatophyta</taxon>
        <taxon>Magnoliopsida</taxon>
        <taxon>Magnoliidae</taxon>
        <taxon>Piperales</taxon>
        <taxon>Aristolochiaceae</taxon>
        <taxon>Aristolochia</taxon>
    </lineage>
</organism>
<dbReference type="InterPro" id="IPR006947">
    <property type="entry name" value="EGF_alliinase"/>
</dbReference>
<reference evidence="5 6" key="1">
    <citation type="submission" date="2021-07" db="EMBL/GenBank/DDBJ databases">
        <title>The Aristolochia fimbriata genome: insights into angiosperm evolution, floral development and chemical biosynthesis.</title>
        <authorList>
            <person name="Jiao Y."/>
        </authorList>
    </citation>
    <scope>NUCLEOTIDE SEQUENCE [LARGE SCALE GENOMIC DNA]</scope>
    <source>
        <strain evidence="5">IBCAS-2021</strain>
        <tissue evidence="5">Leaf</tissue>
    </source>
</reference>
<dbReference type="Gene3D" id="2.10.25.30">
    <property type="entry name" value="EGF-like, alliinase"/>
    <property type="match status" value="1"/>
</dbReference>
<sequence>MYSRYVVSFVFVSSSVLLNLYFSYLFFSGGGTELSWSKAAATDAEAAAAVYCSGHGDAFLDAGDWTTKGDTSANATHATEGPIARNSSPIVRSTLTEGLFTSAELEQEIRRLHSVVGNANTTGRYIVFGIQ</sequence>
<evidence type="ECO:0000256" key="1">
    <source>
        <dbReference type="ARBA" id="ARBA00001933"/>
    </source>
</evidence>